<dbReference type="RefSeq" id="WP_143464547.1">
    <property type="nucleotide sequence ID" value="NZ_NGNX01000020.1"/>
</dbReference>
<feature type="non-terminal residue" evidence="5">
    <location>
        <position position="204"/>
    </location>
</feature>
<reference evidence="5 6" key="1">
    <citation type="submission" date="2017-04" db="EMBL/GenBank/DDBJ databases">
        <authorList>
            <person name="Afonso C.L."/>
            <person name="Miller P.J."/>
            <person name="Scott M.A."/>
            <person name="Spackman E."/>
            <person name="Goraichik I."/>
            <person name="Dimitrov K.M."/>
            <person name="Suarez D.L."/>
            <person name="Swayne D.E."/>
        </authorList>
    </citation>
    <scope>NUCLEOTIDE SEQUENCE [LARGE SCALE GENOMIC DNA]</scope>
    <source>
        <strain evidence="5 6">609q</strain>
    </source>
</reference>
<dbReference type="Proteomes" id="UP000215828">
    <property type="component" value="Unassembled WGS sequence"/>
</dbReference>
<dbReference type="PANTHER" id="PTHR43398:SF1">
    <property type="entry name" value="DOLICHOL-PHOSPHATE MANNOSYLTRANSFERASE SUBUNIT 1"/>
    <property type="match status" value="1"/>
</dbReference>
<protein>
    <recommendedName>
        <fullName evidence="4">Glycosyltransferase 2-like domain-containing protein</fullName>
    </recommendedName>
</protein>
<dbReference type="SUPFAM" id="SSF53448">
    <property type="entry name" value="Nucleotide-diphospho-sugar transferases"/>
    <property type="match status" value="1"/>
</dbReference>
<name>A0A256LE61_9LACO</name>
<dbReference type="InterPro" id="IPR029044">
    <property type="entry name" value="Nucleotide-diphossugar_trans"/>
</dbReference>
<comment type="similarity">
    <text evidence="1">Belongs to the glycosyltransferase 2 family.</text>
</comment>
<evidence type="ECO:0000256" key="3">
    <source>
        <dbReference type="ARBA" id="ARBA00022679"/>
    </source>
</evidence>
<dbReference type="Gene3D" id="3.90.550.10">
    <property type="entry name" value="Spore Coat Polysaccharide Biosynthesis Protein SpsA, Chain A"/>
    <property type="match status" value="1"/>
</dbReference>
<dbReference type="PANTHER" id="PTHR43398">
    <property type="entry name" value="DOLICHOL-PHOSPHATE MANNOSYLTRANSFERASE SUBUNIT 1"/>
    <property type="match status" value="1"/>
</dbReference>
<proteinExistence type="inferred from homology"/>
<dbReference type="AlphaFoldDB" id="A0A256LE61"/>
<organism evidence="5 6">
    <name type="scientific">Lactobacillus taiwanensis</name>
    <dbReference type="NCBI Taxonomy" id="508451"/>
    <lineage>
        <taxon>Bacteria</taxon>
        <taxon>Bacillati</taxon>
        <taxon>Bacillota</taxon>
        <taxon>Bacilli</taxon>
        <taxon>Lactobacillales</taxon>
        <taxon>Lactobacillaceae</taxon>
        <taxon>Lactobacillus</taxon>
    </lineage>
</organism>
<comment type="caution">
    <text evidence="5">The sequence shown here is derived from an EMBL/GenBank/DDBJ whole genome shotgun (WGS) entry which is preliminary data.</text>
</comment>
<evidence type="ECO:0000259" key="4">
    <source>
        <dbReference type="Pfam" id="PF00535"/>
    </source>
</evidence>
<keyword evidence="3" id="KW-0808">Transferase</keyword>
<sequence length="204" mass="23493">MKKNDISIITPVYKGNHYLVNLLKYIEESVKNVSGYQVEWLLVNDFPEETVDTPRSKIKNLTIRLINNERNLGIQQARINGINHCTGKYILLLDQDDKISSNALKVHLKNIIKADVSVTNGYVENEDKTLKKIFSTKNQLKCTANITYYFYIGDIIVSPGRVMIEQRALPNIWLETTFTNNGADEWLLWVLLLSPSKTFTFSFF</sequence>
<accession>A0A256LE61</accession>
<dbReference type="CDD" id="cd00761">
    <property type="entry name" value="Glyco_tranf_GTA_type"/>
    <property type="match status" value="1"/>
</dbReference>
<dbReference type="Pfam" id="PF00535">
    <property type="entry name" value="Glycos_transf_2"/>
    <property type="match status" value="1"/>
</dbReference>
<dbReference type="EMBL" id="NGNX01000020">
    <property type="protein sequence ID" value="OYR91724.1"/>
    <property type="molecule type" value="Genomic_DNA"/>
</dbReference>
<evidence type="ECO:0000256" key="1">
    <source>
        <dbReference type="ARBA" id="ARBA00006739"/>
    </source>
</evidence>
<gene>
    <name evidence="5" type="ORF">CBF70_05735</name>
</gene>
<reference evidence="5 6" key="2">
    <citation type="submission" date="2017-09" db="EMBL/GenBank/DDBJ databases">
        <title>Tripartite evolution among Lactobacillus johnsonii, Lactobacillus taiwanensis, Lactobacillus reuteri and their rodent host.</title>
        <authorList>
            <person name="Wang T."/>
            <person name="Knowles S."/>
            <person name="Cheng C."/>
        </authorList>
    </citation>
    <scope>NUCLEOTIDE SEQUENCE [LARGE SCALE GENOMIC DNA]</scope>
    <source>
        <strain evidence="5 6">609q</strain>
    </source>
</reference>
<dbReference type="InterPro" id="IPR001173">
    <property type="entry name" value="Glyco_trans_2-like"/>
</dbReference>
<evidence type="ECO:0000313" key="6">
    <source>
        <dbReference type="Proteomes" id="UP000215828"/>
    </source>
</evidence>
<keyword evidence="2" id="KW-0328">Glycosyltransferase</keyword>
<feature type="domain" description="Glycosyltransferase 2-like" evidence="4">
    <location>
        <begin position="7"/>
        <end position="151"/>
    </location>
</feature>
<evidence type="ECO:0000256" key="2">
    <source>
        <dbReference type="ARBA" id="ARBA00022676"/>
    </source>
</evidence>
<evidence type="ECO:0000313" key="5">
    <source>
        <dbReference type="EMBL" id="OYR91724.1"/>
    </source>
</evidence>
<dbReference type="InterPro" id="IPR039528">
    <property type="entry name" value="DPM1-like"/>
</dbReference>
<dbReference type="GO" id="GO:0004582">
    <property type="term" value="F:dolichyl-phosphate beta-D-mannosyltransferase activity"/>
    <property type="evidence" value="ECO:0007669"/>
    <property type="project" value="InterPro"/>
</dbReference>